<dbReference type="EMBL" id="JBEPBX010000031">
    <property type="protein sequence ID" value="MER6617008.1"/>
    <property type="molecule type" value="Genomic_DNA"/>
</dbReference>
<sequence>MYADESYVFFEYDDADLLHAIEIASPGPVTLHGVRLLGRPEDEVVGELRAAGHEMVAEEEAGSIGWALPALGVTLGGTAQDTDGFESVRFRGVPATLDAFEFFEGPDGRSGPGEAVVLPHRGIGAVRIGAARRAMRRLLGPGIGSVPEFGAAWQDTFFSGVVLAYDADETVVRIAVTGRTSVGHDGVPLLGRPRRDVRAQATEAGLRVLDREAELVFPDAGFSVLTARDGDALPTTALVLPAPVPPPAATRLW</sequence>
<name>A0ABV1V1W9_9ACTN</name>
<protein>
    <submittedName>
        <fullName evidence="1">Uncharacterized protein</fullName>
    </submittedName>
</protein>
<dbReference type="Proteomes" id="UP001445472">
    <property type="component" value="Unassembled WGS sequence"/>
</dbReference>
<comment type="caution">
    <text evidence="1">The sequence shown here is derived from an EMBL/GenBank/DDBJ whole genome shotgun (WGS) entry which is preliminary data.</text>
</comment>
<reference evidence="1 2" key="1">
    <citation type="submission" date="2024-06" db="EMBL/GenBank/DDBJ databases">
        <title>The Natural Products Discovery Center: Release of the First 8490 Sequenced Strains for Exploring Actinobacteria Biosynthetic Diversity.</title>
        <authorList>
            <person name="Kalkreuter E."/>
            <person name="Kautsar S.A."/>
            <person name="Yang D."/>
            <person name="Bader C.D."/>
            <person name="Teijaro C.N."/>
            <person name="Fluegel L."/>
            <person name="Davis C.M."/>
            <person name="Simpson J.R."/>
            <person name="Lauterbach L."/>
            <person name="Steele A.D."/>
            <person name="Gui C."/>
            <person name="Meng S."/>
            <person name="Li G."/>
            <person name="Viehrig K."/>
            <person name="Ye F."/>
            <person name="Su P."/>
            <person name="Kiefer A.F."/>
            <person name="Nichols A."/>
            <person name="Cepeda A.J."/>
            <person name="Yan W."/>
            <person name="Fan B."/>
            <person name="Jiang Y."/>
            <person name="Adhikari A."/>
            <person name="Zheng C.-J."/>
            <person name="Schuster L."/>
            <person name="Cowan T.M."/>
            <person name="Smanski M.J."/>
            <person name="Chevrette M.G."/>
            <person name="De Carvalho L.P.S."/>
            <person name="Shen B."/>
        </authorList>
    </citation>
    <scope>NUCLEOTIDE SEQUENCE [LARGE SCALE GENOMIC DNA]</scope>
    <source>
        <strain evidence="1 2">NPDC000837</strain>
    </source>
</reference>
<gene>
    <name evidence="1" type="ORF">ABT276_27315</name>
</gene>
<evidence type="ECO:0000313" key="1">
    <source>
        <dbReference type="EMBL" id="MER6617008.1"/>
    </source>
</evidence>
<dbReference type="RefSeq" id="WP_351978216.1">
    <property type="nucleotide sequence ID" value="NZ_JBEPBX010000031.1"/>
</dbReference>
<accession>A0ABV1V1W9</accession>
<proteinExistence type="predicted"/>
<evidence type="ECO:0000313" key="2">
    <source>
        <dbReference type="Proteomes" id="UP001445472"/>
    </source>
</evidence>
<organism evidence="1 2">
    <name type="scientific">Streptomyces xantholiticus</name>
    <dbReference type="NCBI Taxonomy" id="68285"/>
    <lineage>
        <taxon>Bacteria</taxon>
        <taxon>Bacillati</taxon>
        <taxon>Actinomycetota</taxon>
        <taxon>Actinomycetes</taxon>
        <taxon>Kitasatosporales</taxon>
        <taxon>Streptomycetaceae</taxon>
        <taxon>Streptomyces</taxon>
    </lineage>
</organism>
<keyword evidence="2" id="KW-1185">Reference proteome</keyword>